<gene>
    <name evidence="6" type="ORF">GALMADRAFT_60923</name>
</gene>
<dbReference type="EMBL" id="KL142371">
    <property type="protein sequence ID" value="KDR81044.1"/>
    <property type="molecule type" value="Genomic_DNA"/>
</dbReference>
<feature type="non-terminal residue" evidence="6">
    <location>
        <position position="1"/>
    </location>
</feature>
<proteinExistence type="inferred from homology"/>
<name>A0A067TMA9_GALM3</name>
<dbReference type="EC" id="2.1.1.100" evidence="5"/>
<evidence type="ECO:0000313" key="6">
    <source>
        <dbReference type="EMBL" id="KDR81044.1"/>
    </source>
</evidence>
<sequence length="91" mass="10574">EDHVLITSGPYSIVRHPSYTGLIIAHPGWFLWQFGKRSWVRESGIWNTAIGKIVVMSFGIVIIIGPLYLTLERMSREDRALKMRFGKEWEQ</sequence>
<keyword evidence="5" id="KW-0489">Methyltransferase</keyword>
<accession>A0A067TMA9</accession>
<dbReference type="Gene3D" id="1.20.120.1630">
    <property type="match status" value="1"/>
</dbReference>
<organism evidence="6 7">
    <name type="scientific">Galerina marginata (strain CBS 339.88)</name>
    <dbReference type="NCBI Taxonomy" id="685588"/>
    <lineage>
        <taxon>Eukaryota</taxon>
        <taxon>Fungi</taxon>
        <taxon>Dikarya</taxon>
        <taxon>Basidiomycota</taxon>
        <taxon>Agaricomycotina</taxon>
        <taxon>Agaricomycetes</taxon>
        <taxon>Agaricomycetidae</taxon>
        <taxon>Agaricales</taxon>
        <taxon>Agaricineae</taxon>
        <taxon>Strophariaceae</taxon>
        <taxon>Galerina</taxon>
    </lineage>
</organism>
<evidence type="ECO:0000256" key="1">
    <source>
        <dbReference type="ARBA" id="ARBA00004141"/>
    </source>
</evidence>
<reference evidence="7" key="1">
    <citation type="journal article" date="2014" name="Proc. Natl. Acad. Sci. U.S.A.">
        <title>Extensive sampling of basidiomycete genomes demonstrates inadequacy of the white-rot/brown-rot paradigm for wood decay fungi.</title>
        <authorList>
            <person name="Riley R."/>
            <person name="Salamov A.A."/>
            <person name="Brown D.W."/>
            <person name="Nagy L.G."/>
            <person name="Floudas D."/>
            <person name="Held B.W."/>
            <person name="Levasseur A."/>
            <person name="Lombard V."/>
            <person name="Morin E."/>
            <person name="Otillar R."/>
            <person name="Lindquist E.A."/>
            <person name="Sun H."/>
            <person name="LaButti K.M."/>
            <person name="Schmutz J."/>
            <person name="Jabbour D."/>
            <person name="Luo H."/>
            <person name="Baker S.E."/>
            <person name="Pisabarro A.G."/>
            <person name="Walton J.D."/>
            <person name="Blanchette R.A."/>
            <person name="Henrissat B."/>
            <person name="Martin F."/>
            <person name="Cullen D."/>
            <person name="Hibbett D.S."/>
            <person name="Grigoriev I.V."/>
        </authorList>
    </citation>
    <scope>NUCLEOTIDE SEQUENCE [LARGE SCALE GENOMIC DNA]</scope>
    <source>
        <strain evidence="7">CBS 339.88</strain>
    </source>
</reference>
<keyword evidence="4 5" id="KW-0472">Membrane</keyword>
<dbReference type="GO" id="GO:0005789">
    <property type="term" value="C:endoplasmic reticulum membrane"/>
    <property type="evidence" value="ECO:0007669"/>
    <property type="project" value="UniProtKB-SubCell"/>
</dbReference>
<feature type="transmembrane region" description="Helical" evidence="5">
    <location>
        <begin position="49"/>
        <end position="69"/>
    </location>
</feature>
<keyword evidence="5" id="KW-0256">Endoplasmic reticulum</keyword>
<evidence type="ECO:0000256" key="4">
    <source>
        <dbReference type="ARBA" id="ARBA00023136"/>
    </source>
</evidence>
<dbReference type="AlphaFoldDB" id="A0A067TMA9"/>
<evidence type="ECO:0000256" key="2">
    <source>
        <dbReference type="ARBA" id="ARBA00022692"/>
    </source>
</evidence>
<dbReference type="GO" id="GO:0032259">
    <property type="term" value="P:methylation"/>
    <property type="evidence" value="ECO:0007669"/>
    <property type="project" value="UniProtKB-KW"/>
</dbReference>
<comment type="subcellular location">
    <subcellularLocation>
        <location evidence="5">Endoplasmic reticulum membrane</location>
        <topology evidence="5">Multi-pass membrane protein</topology>
    </subcellularLocation>
    <subcellularLocation>
        <location evidence="1">Membrane</location>
        <topology evidence="1">Multi-pass membrane protein</topology>
    </subcellularLocation>
</comment>
<dbReference type="InterPro" id="IPR007269">
    <property type="entry name" value="ICMT_MeTrfase"/>
</dbReference>
<dbReference type="OrthoDB" id="422086at2759"/>
<dbReference type="GO" id="GO:0004671">
    <property type="term" value="F:protein C-terminal S-isoprenylcysteine carboxyl O-methyltransferase activity"/>
    <property type="evidence" value="ECO:0007669"/>
    <property type="project" value="UniProtKB-EC"/>
</dbReference>
<keyword evidence="7" id="KW-1185">Reference proteome</keyword>
<dbReference type="Proteomes" id="UP000027222">
    <property type="component" value="Unassembled WGS sequence"/>
</dbReference>
<keyword evidence="3 5" id="KW-1133">Transmembrane helix</keyword>
<evidence type="ECO:0000256" key="3">
    <source>
        <dbReference type="ARBA" id="ARBA00022989"/>
    </source>
</evidence>
<keyword evidence="5" id="KW-0808">Transferase</keyword>
<keyword evidence="2 5" id="KW-0812">Transmembrane</keyword>
<comment type="caution">
    <text evidence="5">Lacks conserved residue(s) required for the propagation of feature annotation.</text>
</comment>
<evidence type="ECO:0000313" key="7">
    <source>
        <dbReference type="Proteomes" id="UP000027222"/>
    </source>
</evidence>
<comment type="catalytic activity">
    <reaction evidence="5">
        <text>[protein]-C-terminal S-[(2E,6E)-farnesyl]-L-cysteine + S-adenosyl-L-methionine = [protein]-C-terminal S-[(2E,6E)-farnesyl]-L-cysteine methyl ester + S-adenosyl-L-homocysteine</text>
        <dbReference type="Rhea" id="RHEA:21672"/>
        <dbReference type="Rhea" id="RHEA-COMP:12125"/>
        <dbReference type="Rhea" id="RHEA-COMP:12126"/>
        <dbReference type="ChEBI" id="CHEBI:57856"/>
        <dbReference type="ChEBI" id="CHEBI:59789"/>
        <dbReference type="ChEBI" id="CHEBI:90510"/>
        <dbReference type="ChEBI" id="CHEBI:90511"/>
        <dbReference type="EC" id="2.1.1.100"/>
    </reaction>
</comment>
<dbReference type="HOGENOM" id="CLU_065200_6_2_1"/>
<keyword evidence="5" id="KW-0949">S-adenosyl-L-methionine</keyword>
<protein>
    <recommendedName>
        <fullName evidence="5">Protein-S-isoprenylcysteine O-methyltransferase</fullName>
        <ecNumber evidence="5">2.1.1.100</ecNumber>
    </recommendedName>
</protein>
<comment type="similarity">
    <text evidence="5">Belongs to the class VI-like SAM-binding methyltransferase superfamily. Isoprenylcysteine carboxyl methyltransferase family.</text>
</comment>
<dbReference type="Pfam" id="PF04140">
    <property type="entry name" value="ICMT"/>
    <property type="match status" value="1"/>
</dbReference>
<evidence type="ECO:0000256" key="5">
    <source>
        <dbReference type="RuleBase" id="RU362022"/>
    </source>
</evidence>